<dbReference type="InterPro" id="IPR051490">
    <property type="entry name" value="THEM6_lcsJ_thioesterase"/>
</dbReference>
<organism evidence="1 2">
    <name type="scientific">Candidatus Abzuiibacterium crystallinum</name>
    <dbReference type="NCBI Taxonomy" id="1974748"/>
    <lineage>
        <taxon>Bacteria</taxon>
        <taxon>Pseudomonadati</taxon>
        <taxon>Candidatus Omnitrophota</taxon>
        <taxon>Candidatus Abzuiibacterium</taxon>
    </lineage>
</organism>
<reference evidence="1 2" key="1">
    <citation type="submission" date="2017-09" db="EMBL/GenBank/DDBJ databases">
        <title>Depth-based differentiation of microbial function through sediment-hosted aquifers and enrichment of novel symbionts in the deep terrestrial subsurface.</title>
        <authorList>
            <person name="Probst A.J."/>
            <person name="Ladd B."/>
            <person name="Jarett J.K."/>
            <person name="Geller-Mcgrath D.E."/>
            <person name="Sieber C.M."/>
            <person name="Emerson J.B."/>
            <person name="Anantharaman K."/>
            <person name="Thomas B.C."/>
            <person name="Malmstrom R."/>
            <person name="Stieglmeier M."/>
            <person name="Klingl A."/>
            <person name="Woyke T."/>
            <person name="Ryan C.M."/>
            <person name="Banfield J.F."/>
        </authorList>
    </citation>
    <scope>NUCLEOTIDE SEQUENCE [LARGE SCALE GENOMIC DNA]</scope>
    <source>
        <strain evidence="1">CG11_big_fil_rev_8_21_14_0_20_45_26</strain>
    </source>
</reference>
<dbReference type="Gene3D" id="3.10.129.10">
    <property type="entry name" value="Hotdog Thioesterase"/>
    <property type="match status" value="1"/>
</dbReference>
<dbReference type="SUPFAM" id="SSF54637">
    <property type="entry name" value="Thioesterase/thiol ester dehydrase-isomerase"/>
    <property type="match status" value="1"/>
</dbReference>
<dbReference type="InterPro" id="IPR029069">
    <property type="entry name" value="HotDog_dom_sf"/>
</dbReference>
<comment type="caution">
    <text evidence="1">The sequence shown here is derived from an EMBL/GenBank/DDBJ whole genome shotgun (WGS) entry which is preliminary data.</text>
</comment>
<gene>
    <name evidence="1" type="ORF">COV74_02305</name>
</gene>
<protein>
    <submittedName>
        <fullName evidence="1">Thioesterase</fullName>
    </submittedName>
</protein>
<accession>A0A2H0LRK4</accession>
<dbReference type="Proteomes" id="UP000230859">
    <property type="component" value="Unassembled WGS sequence"/>
</dbReference>
<dbReference type="Pfam" id="PF13279">
    <property type="entry name" value="4HBT_2"/>
    <property type="match status" value="1"/>
</dbReference>
<proteinExistence type="predicted"/>
<name>A0A2H0LRK4_9BACT</name>
<dbReference type="AlphaFoldDB" id="A0A2H0LRK4"/>
<dbReference type="PANTHER" id="PTHR12475">
    <property type="match status" value="1"/>
</dbReference>
<sequence>MNLYWRLFMIRLKAWLGKKLKPMDESRIRLRIYPNDLDTYFHVNNGRYLTLMDLGRMDLFMRAGILGKMKPKRWRFFLGSSTIRFRRSLKMFQSFELRTRIVCWTDKWLLVEQKFIRHESVVAAGYIKGVFYGAKGSISMEEALGVIQPGQISPPVPESIAWWLKSESFHRVTL</sequence>
<dbReference type="CDD" id="cd00586">
    <property type="entry name" value="4HBT"/>
    <property type="match status" value="1"/>
</dbReference>
<dbReference type="EMBL" id="PCVY01000022">
    <property type="protein sequence ID" value="PIQ86997.1"/>
    <property type="molecule type" value="Genomic_DNA"/>
</dbReference>
<evidence type="ECO:0000313" key="2">
    <source>
        <dbReference type="Proteomes" id="UP000230859"/>
    </source>
</evidence>
<dbReference type="PANTHER" id="PTHR12475:SF4">
    <property type="entry name" value="PROTEIN THEM6"/>
    <property type="match status" value="1"/>
</dbReference>
<evidence type="ECO:0000313" key="1">
    <source>
        <dbReference type="EMBL" id="PIQ86997.1"/>
    </source>
</evidence>